<proteinExistence type="inferred from homology"/>
<evidence type="ECO:0000256" key="6">
    <source>
        <dbReference type="SAM" id="MobiDB-lite"/>
    </source>
</evidence>
<evidence type="ECO:0000313" key="7">
    <source>
        <dbReference type="EMBL" id="KAL2911759.1"/>
    </source>
</evidence>
<keyword evidence="5" id="KW-0560">Oxidoreductase</keyword>
<dbReference type="PANTHER" id="PTHR23023">
    <property type="entry name" value="DIMETHYLANILINE MONOOXYGENASE"/>
    <property type="match status" value="1"/>
</dbReference>
<evidence type="ECO:0000256" key="1">
    <source>
        <dbReference type="ARBA" id="ARBA00009183"/>
    </source>
</evidence>
<evidence type="ECO:0000256" key="4">
    <source>
        <dbReference type="ARBA" id="ARBA00022857"/>
    </source>
</evidence>
<dbReference type="PRINTS" id="PR00370">
    <property type="entry name" value="FMOXYGENASE"/>
</dbReference>
<evidence type="ECO:0008006" key="9">
    <source>
        <dbReference type="Google" id="ProtNLM"/>
    </source>
</evidence>
<dbReference type="PIRSF" id="PIRSF000332">
    <property type="entry name" value="FMO"/>
    <property type="match status" value="1"/>
</dbReference>
<keyword evidence="8" id="KW-1185">Reference proteome</keyword>
<keyword evidence="4" id="KW-0521">NADP</keyword>
<evidence type="ECO:0000256" key="5">
    <source>
        <dbReference type="ARBA" id="ARBA00023002"/>
    </source>
</evidence>
<protein>
    <recommendedName>
        <fullName evidence="9">Flavin-containing monooxygenase</fullName>
    </recommendedName>
</protein>
<accession>A0ABR4MWY5</accession>
<feature type="compositionally biased region" description="Low complexity" evidence="6">
    <location>
        <begin position="217"/>
        <end position="230"/>
    </location>
</feature>
<name>A0ABR4MWY5_9FUNG</name>
<feature type="region of interest" description="Disordered" evidence="6">
    <location>
        <begin position="622"/>
        <end position="649"/>
    </location>
</feature>
<sequence length="649" mass="71724">MPKRVAVLGAGASGLAALKECLAEGLDVVCFDQEPQLGGLWRYVPARDGDDPHSSLYESTVINTSKDMLAFSDFPVPKDWPTFMPHRFVAKYLQMYCEHFQLKKHIKFNRKVLNVVPEMDANGEHTGRWEVTTQRVRRKGPVRMLSPQVRSDTLPRERGRSPPMTGASSAVIKSREPDAPPSPGDADANPARKRSLSPVQVYDPAQGYEPAPPGIDSSFSSLNISSSSSPAKSLAADQQSITQQCIKNYTFDFVIVCTGHHWKPRLPDFEGVENFRGTLVHSHLYRVPYPFKDQRVLVVGAGNSGAEIATEVSHHASQVLLSTRTGTWIVPKTTVFGLPVDHLSSRVMHAIPRPLANFALESLVHLHHGDLSKYGLKPNHSFTQAHPTVNGEILGRIEAGKVVVHPNVARFTSHNMVEFVDGKTAGVDAVIYCTGYKIENPFLDARAILGQEEANSNRVRLYKHIFPINHRNMAFVGMVQPTGSIIPVAEMQARWVARVFSGKADPLPPPAEMRDIVDKDWVEHCKQYIPRERHTIQVEFVTYMDEIAKFVGCVPDLWRLWKTSWLLAAQVTFGPTAAFQYRLEGPNAWEGAPDAIAYACREVDLLKISGLSSLAAAAGVTSAGSSSRSQSPRSRAPQSPQQQSLPSPR</sequence>
<feature type="region of interest" description="Disordered" evidence="6">
    <location>
        <begin position="126"/>
        <end position="230"/>
    </location>
</feature>
<dbReference type="InterPro" id="IPR036188">
    <property type="entry name" value="FAD/NAD-bd_sf"/>
</dbReference>
<keyword evidence="3" id="KW-0274">FAD</keyword>
<dbReference type="EMBL" id="JADGIZ020000088">
    <property type="protein sequence ID" value="KAL2911759.1"/>
    <property type="molecule type" value="Genomic_DNA"/>
</dbReference>
<dbReference type="InterPro" id="IPR020946">
    <property type="entry name" value="Flavin_mOase-like"/>
</dbReference>
<gene>
    <name evidence="7" type="ORF">HK105_208762</name>
</gene>
<organism evidence="7 8">
    <name type="scientific">Polyrhizophydium stewartii</name>
    <dbReference type="NCBI Taxonomy" id="2732419"/>
    <lineage>
        <taxon>Eukaryota</taxon>
        <taxon>Fungi</taxon>
        <taxon>Fungi incertae sedis</taxon>
        <taxon>Chytridiomycota</taxon>
        <taxon>Chytridiomycota incertae sedis</taxon>
        <taxon>Chytridiomycetes</taxon>
        <taxon>Rhizophydiales</taxon>
        <taxon>Rhizophydiales incertae sedis</taxon>
        <taxon>Polyrhizophydium</taxon>
    </lineage>
</organism>
<evidence type="ECO:0000256" key="2">
    <source>
        <dbReference type="ARBA" id="ARBA00022630"/>
    </source>
</evidence>
<keyword evidence="2" id="KW-0285">Flavoprotein</keyword>
<dbReference type="Pfam" id="PF00743">
    <property type="entry name" value="FMO-like"/>
    <property type="match status" value="2"/>
</dbReference>
<dbReference type="InterPro" id="IPR000960">
    <property type="entry name" value="Flavin_mOase"/>
</dbReference>
<evidence type="ECO:0000256" key="3">
    <source>
        <dbReference type="ARBA" id="ARBA00022827"/>
    </source>
</evidence>
<comment type="caution">
    <text evidence="7">The sequence shown here is derived from an EMBL/GenBank/DDBJ whole genome shotgun (WGS) entry which is preliminary data.</text>
</comment>
<dbReference type="Gene3D" id="3.50.50.60">
    <property type="entry name" value="FAD/NAD(P)-binding domain"/>
    <property type="match status" value="2"/>
</dbReference>
<dbReference type="InterPro" id="IPR050346">
    <property type="entry name" value="FMO-like"/>
</dbReference>
<evidence type="ECO:0000313" key="8">
    <source>
        <dbReference type="Proteomes" id="UP001527925"/>
    </source>
</evidence>
<dbReference type="Proteomes" id="UP001527925">
    <property type="component" value="Unassembled WGS sequence"/>
</dbReference>
<dbReference type="SUPFAM" id="SSF51905">
    <property type="entry name" value="FAD/NAD(P)-binding domain"/>
    <property type="match status" value="1"/>
</dbReference>
<comment type="similarity">
    <text evidence="1">Belongs to the FMO family.</text>
</comment>
<reference evidence="7 8" key="1">
    <citation type="submission" date="2023-09" db="EMBL/GenBank/DDBJ databases">
        <title>Pangenome analysis of Batrachochytrium dendrobatidis and related Chytrids.</title>
        <authorList>
            <person name="Yacoub M.N."/>
            <person name="Stajich J.E."/>
            <person name="James T.Y."/>
        </authorList>
    </citation>
    <scope>NUCLEOTIDE SEQUENCE [LARGE SCALE GENOMIC DNA]</scope>
    <source>
        <strain evidence="7 8">JEL0888</strain>
    </source>
</reference>